<dbReference type="AlphaFoldDB" id="A0A7X3SPN7"/>
<evidence type="ECO:0000313" key="1">
    <source>
        <dbReference type="EMBL" id="MXQ12319.1"/>
    </source>
</evidence>
<dbReference type="RefSeq" id="WP_160884916.1">
    <property type="nucleotide sequence ID" value="NZ_WURB01000008.1"/>
</dbReference>
<sequence length="72" mass="7949">MDADRLLTMIHDECTKSPEGRADRATVERRFGPEFEDAFLALMNQDCIAKNGPADTISLLPTGRERAEALLG</sequence>
<reference evidence="1 2" key="1">
    <citation type="submission" date="2019-12" db="EMBL/GenBank/DDBJ databases">
        <authorList>
            <person name="Yuan C.-G."/>
        </authorList>
    </citation>
    <scope>NUCLEOTIDE SEQUENCE [LARGE SCALE GENOMIC DNA]</scope>
    <source>
        <strain evidence="1 2">KCTC 23863</strain>
    </source>
</reference>
<dbReference type="EMBL" id="WURB01000008">
    <property type="protein sequence ID" value="MXQ12319.1"/>
    <property type="molecule type" value="Genomic_DNA"/>
</dbReference>
<protein>
    <submittedName>
        <fullName evidence="1">Uncharacterized protein</fullName>
    </submittedName>
</protein>
<comment type="caution">
    <text evidence="1">The sequence shown here is derived from an EMBL/GenBank/DDBJ whole genome shotgun (WGS) entry which is preliminary data.</text>
</comment>
<evidence type="ECO:0000313" key="2">
    <source>
        <dbReference type="Proteomes" id="UP000436483"/>
    </source>
</evidence>
<proteinExistence type="predicted"/>
<dbReference type="Proteomes" id="UP000436483">
    <property type="component" value="Unassembled WGS sequence"/>
</dbReference>
<accession>A0A7X3SPN7</accession>
<reference evidence="1 2" key="2">
    <citation type="submission" date="2020-01" db="EMBL/GenBank/DDBJ databases">
        <title>Microvirga sp. nov., an arsenate reduction bacterium isolated from Tibet hotspring sediments.</title>
        <authorList>
            <person name="Xian W.-D."/>
            <person name="Li W.-J."/>
        </authorList>
    </citation>
    <scope>NUCLEOTIDE SEQUENCE [LARGE SCALE GENOMIC DNA]</scope>
    <source>
        <strain evidence="1 2">KCTC 23863</strain>
    </source>
</reference>
<gene>
    <name evidence="1" type="ORF">GR328_12770</name>
</gene>
<organism evidence="1 2">
    <name type="scientific">Microvirga makkahensis</name>
    <dbReference type="NCBI Taxonomy" id="1128670"/>
    <lineage>
        <taxon>Bacteria</taxon>
        <taxon>Pseudomonadati</taxon>
        <taxon>Pseudomonadota</taxon>
        <taxon>Alphaproteobacteria</taxon>
        <taxon>Hyphomicrobiales</taxon>
        <taxon>Methylobacteriaceae</taxon>
        <taxon>Microvirga</taxon>
    </lineage>
</organism>
<keyword evidence="2" id="KW-1185">Reference proteome</keyword>
<name>A0A7X3SPN7_9HYPH</name>